<evidence type="ECO:0000256" key="5">
    <source>
        <dbReference type="ARBA" id="ARBA00023004"/>
    </source>
</evidence>
<dbReference type="GO" id="GO:0016705">
    <property type="term" value="F:oxidoreductase activity, acting on paired donors, with incorporation or reduction of molecular oxygen"/>
    <property type="evidence" value="ECO:0007669"/>
    <property type="project" value="InterPro"/>
</dbReference>
<dbReference type="PANTHER" id="PTHR24305">
    <property type="entry name" value="CYTOCHROME P450"/>
    <property type="match status" value="1"/>
</dbReference>
<accession>A0A9Q8T9E2</accession>
<reference evidence="6" key="1">
    <citation type="journal article" date="2021" name="Mol. Plant Microbe Interact.">
        <title>Complete Genome Sequence of the Plant-Pathogenic Fungus Colletotrichum lupini.</title>
        <authorList>
            <person name="Baroncelli R."/>
            <person name="Pensec F."/>
            <person name="Da Lio D."/>
            <person name="Boufleur T."/>
            <person name="Vicente I."/>
            <person name="Sarrocco S."/>
            <person name="Picot A."/>
            <person name="Baraldi E."/>
            <person name="Sukno S."/>
            <person name="Thon M."/>
            <person name="Le Floch G."/>
        </authorList>
    </citation>
    <scope>NUCLEOTIDE SEQUENCE</scope>
    <source>
        <strain evidence="6">IMI 504893</strain>
    </source>
</reference>
<dbReference type="SUPFAM" id="SSF48264">
    <property type="entry name" value="Cytochrome P450"/>
    <property type="match status" value="1"/>
</dbReference>
<evidence type="ECO:0000256" key="3">
    <source>
        <dbReference type="ARBA" id="ARBA00022617"/>
    </source>
</evidence>
<proteinExistence type="inferred from homology"/>
<comment type="cofactor">
    <cofactor evidence="1">
        <name>heme</name>
        <dbReference type="ChEBI" id="CHEBI:30413"/>
    </cofactor>
</comment>
<dbReference type="Proteomes" id="UP000830671">
    <property type="component" value="Chromosome 9"/>
</dbReference>
<dbReference type="InterPro" id="IPR036396">
    <property type="entry name" value="Cyt_P450_sf"/>
</dbReference>
<dbReference type="InterPro" id="IPR008949">
    <property type="entry name" value="Isoprenoid_synthase_dom_sf"/>
</dbReference>
<dbReference type="Gene3D" id="1.10.630.10">
    <property type="entry name" value="Cytochrome P450"/>
    <property type="match status" value="1"/>
</dbReference>
<name>A0A9Q8T9E2_9PEZI</name>
<dbReference type="GO" id="GO:0005506">
    <property type="term" value="F:iron ion binding"/>
    <property type="evidence" value="ECO:0007669"/>
    <property type="project" value="InterPro"/>
</dbReference>
<dbReference type="Pfam" id="PF00067">
    <property type="entry name" value="p450"/>
    <property type="match status" value="1"/>
</dbReference>
<gene>
    <name evidence="6" type="ORF">CLUP02_17093</name>
</gene>
<comment type="similarity">
    <text evidence="2">Belongs to the cytochrome P450 family.</text>
</comment>
<dbReference type="GO" id="GO:0004497">
    <property type="term" value="F:monooxygenase activity"/>
    <property type="evidence" value="ECO:0007669"/>
    <property type="project" value="InterPro"/>
</dbReference>
<keyword evidence="7" id="KW-1185">Reference proteome</keyword>
<dbReference type="GeneID" id="73351018"/>
<dbReference type="GO" id="GO:0020037">
    <property type="term" value="F:heme binding"/>
    <property type="evidence" value="ECO:0007669"/>
    <property type="project" value="InterPro"/>
</dbReference>
<dbReference type="KEGG" id="clup:CLUP02_17093"/>
<evidence type="ECO:0000256" key="4">
    <source>
        <dbReference type="ARBA" id="ARBA00022723"/>
    </source>
</evidence>
<dbReference type="AlphaFoldDB" id="A0A9Q8T9E2"/>
<dbReference type="InterPro" id="IPR050121">
    <property type="entry name" value="Cytochrome_P450_monoxygenase"/>
</dbReference>
<dbReference type="InterPro" id="IPR001128">
    <property type="entry name" value="Cyt_P450"/>
</dbReference>
<dbReference type="Pfam" id="PF19086">
    <property type="entry name" value="Terpene_syn_C_2"/>
    <property type="match status" value="1"/>
</dbReference>
<dbReference type="EMBL" id="CP019481">
    <property type="protein sequence ID" value="UQC91557.1"/>
    <property type="molecule type" value="Genomic_DNA"/>
</dbReference>
<keyword evidence="3" id="KW-0349">Heme</keyword>
<dbReference type="PANTHER" id="PTHR24305:SF232">
    <property type="entry name" value="P450, PUTATIVE (EUROFUNG)-RELATED"/>
    <property type="match status" value="1"/>
</dbReference>
<sequence>MPSSKLSVSSVNGNICALENLQDVSQIAYAYNWLHDAPYLDLKTSLLPLAGYERLQQCRTPPTDGEDEPTDVNGFDIFPVRAGLPWPTGFPKARQSRHWEAGLRISSELLELFSTDSSMFTAVKLNGRSLAKIASHELLLPEEDRFTKFATYLFPEADKERTRLLAATIVFIVIFDDSWEMHSEDKLGVVRDDFLRRLESNGEKEKSKSELQSLIGYVVDGLKSHDKIAGNGGQEVIDRLADFCRHVPPQSNFASLADYLSYRNIDAGVPYILACVKFSLESDVVIEDPKMTRILRLVSDHVSLVNDLASFDKELKALEDGKVCYMINAVDVVRRLLGLHSYSAAKAVTYSVQLEVEAQMEEELERLAKGRVLSPKEEQFVSAALTMTAGNLFYSVVTSRYGGEAAKIDGHQYYSIKTLKDYGIDRYRNSEYRANHGSTANNNLAALHEYENSVMSFPSLLQVLSSHWFAACLAIFVLRALYRRYVPSLGDIPAVNFLATVSRWNKVLQVLSTRAERNLLEAHRKLGPIVRIAYNEVSIADPEAIPTIFDNEQRFVKTDWYYMFGFPTPDDANLFSVIDPVEHKRMKRNVAPAFSMSALMALEEFVDSTVTLFIQCMDELAIAPSVPPSQRKDPINMVEWFQWYAFDVVGELSFSRRLGFLDTKSDVGNMTKVLDSFIQYASTVAMMPELHKFLFGNPLVAAFLSPPALVISDVTKQEMDRREADPDAVHSDIMDKIIQSQKKIGPHEFPHSEIFQHAVVNLSGGSDTTGIAMDSFIYHLLKNPKTYKKLQAEIDEAALKGKLSDPPRYSETNHQAMPYLAACIKEALRIHPPVTTTLPRHVPRGGAYICGRFFPGGTRVSVSPFVVARDKKLFGEDSDAFRPERWLECSPEKAFDMENGCLHDAISPSWKFAKSWLRC</sequence>
<dbReference type="RefSeq" id="XP_049153155.1">
    <property type="nucleotide sequence ID" value="XM_049296008.1"/>
</dbReference>
<dbReference type="SUPFAM" id="SSF48576">
    <property type="entry name" value="Terpenoid synthases"/>
    <property type="match status" value="1"/>
</dbReference>
<protein>
    <recommendedName>
        <fullName evidence="8">Cytochrome P450</fullName>
    </recommendedName>
</protein>
<keyword evidence="4" id="KW-0479">Metal-binding</keyword>
<keyword evidence="5" id="KW-0408">Iron</keyword>
<evidence type="ECO:0008006" key="8">
    <source>
        <dbReference type="Google" id="ProtNLM"/>
    </source>
</evidence>
<organism evidence="6 7">
    <name type="scientific">Colletotrichum lupini</name>
    <dbReference type="NCBI Taxonomy" id="145971"/>
    <lineage>
        <taxon>Eukaryota</taxon>
        <taxon>Fungi</taxon>
        <taxon>Dikarya</taxon>
        <taxon>Ascomycota</taxon>
        <taxon>Pezizomycotina</taxon>
        <taxon>Sordariomycetes</taxon>
        <taxon>Hypocreomycetidae</taxon>
        <taxon>Glomerellales</taxon>
        <taxon>Glomerellaceae</taxon>
        <taxon>Colletotrichum</taxon>
        <taxon>Colletotrichum acutatum species complex</taxon>
    </lineage>
</organism>
<evidence type="ECO:0000256" key="1">
    <source>
        <dbReference type="ARBA" id="ARBA00001971"/>
    </source>
</evidence>
<evidence type="ECO:0000256" key="2">
    <source>
        <dbReference type="ARBA" id="ARBA00010617"/>
    </source>
</evidence>
<dbReference type="Gene3D" id="1.10.600.10">
    <property type="entry name" value="Farnesyl Diphosphate Synthase"/>
    <property type="match status" value="1"/>
</dbReference>
<evidence type="ECO:0000313" key="6">
    <source>
        <dbReference type="EMBL" id="UQC91557.1"/>
    </source>
</evidence>
<evidence type="ECO:0000313" key="7">
    <source>
        <dbReference type="Proteomes" id="UP000830671"/>
    </source>
</evidence>
<dbReference type="CDD" id="cd11060">
    <property type="entry name" value="CYP57A1-like"/>
    <property type="match status" value="1"/>
</dbReference>